<proteinExistence type="predicted"/>
<reference evidence="1" key="1">
    <citation type="submission" date="2022-01" db="EMBL/GenBank/DDBJ databases">
        <authorList>
            <person name="Braso-Vives M."/>
        </authorList>
    </citation>
    <scope>NUCLEOTIDE SEQUENCE</scope>
</reference>
<name>A0A8J9Z517_BRALA</name>
<organism evidence="1 2">
    <name type="scientific">Branchiostoma lanceolatum</name>
    <name type="common">Common lancelet</name>
    <name type="synonym">Amphioxus lanceolatum</name>
    <dbReference type="NCBI Taxonomy" id="7740"/>
    <lineage>
        <taxon>Eukaryota</taxon>
        <taxon>Metazoa</taxon>
        <taxon>Chordata</taxon>
        <taxon>Cephalochordata</taxon>
        <taxon>Leptocardii</taxon>
        <taxon>Amphioxiformes</taxon>
        <taxon>Branchiostomatidae</taxon>
        <taxon>Branchiostoma</taxon>
    </lineage>
</organism>
<evidence type="ECO:0000313" key="2">
    <source>
        <dbReference type="Proteomes" id="UP000838412"/>
    </source>
</evidence>
<dbReference type="EMBL" id="OV696700">
    <property type="protein sequence ID" value="CAH1247114.1"/>
    <property type="molecule type" value="Genomic_DNA"/>
</dbReference>
<evidence type="ECO:0000313" key="1">
    <source>
        <dbReference type="EMBL" id="CAH1247114.1"/>
    </source>
</evidence>
<dbReference type="AlphaFoldDB" id="A0A8J9Z517"/>
<gene>
    <name evidence="1" type="primary">Hypp7829</name>
    <name evidence="1" type="ORF">BLAG_LOCUS8895</name>
</gene>
<dbReference type="Proteomes" id="UP000838412">
    <property type="component" value="Chromosome 15"/>
</dbReference>
<protein>
    <submittedName>
        <fullName evidence="1">Hypp7829 protein</fullName>
    </submittedName>
</protein>
<keyword evidence="2" id="KW-1185">Reference proteome</keyword>
<sequence length="97" mass="10615">METVSSRIYSFSLIGQVVKHFTGVRVSTDNQISLLQEDPSVLAQAGRILLADAPKLLPSTQPQVTDVWNYRQIVVKNLKPAIHTHATSSGCSRIVSV</sequence>
<accession>A0A8J9Z517</accession>